<keyword evidence="3" id="KW-0479">Metal-binding</keyword>
<gene>
    <name evidence="8" type="ORF">GGI19_004046</name>
</gene>
<dbReference type="Gene3D" id="1.10.238.10">
    <property type="entry name" value="EF-hand"/>
    <property type="match status" value="1"/>
</dbReference>
<dbReference type="SUPFAM" id="SSF47473">
    <property type="entry name" value="EF-hand"/>
    <property type="match status" value="1"/>
</dbReference>
<dbReference type="InterPro" id="IPR018247">
    <property type="entry name" value="EF_Hand_1_Ca_BS"/>
</dbReference>
<feature type="domain" description="EF-hand" evidence="7">
    <location>
        <begin position="69"/>
        <end position="104"/>
    </location>
</feature>
<evidence type="ECO:0000256" key="1">
    <source>
        <dbReference type="ARBA" id="ARBA00004496"/>
    </source>
</evidence>
<feature type="region of interest" description="Disordered" evidence="6">
    <location>
        <begin position="1"/>
        <end position="65"/>
    </location>
</feature>
<feature type="non-terminal residue" evidence="8">
    <location>
        <position position="245"/>
    </location>
</feature>
<name>A0A9W8GX11_9FUNG</name>
<dbReference type="Pfam" id="PF13499">
    <property type="entry name" value="EF-hand_7"/>
    <property type="match status" value="2"/>
</dbReference>
<dbReference type="EMBL" id="JANBUH010000320">
    <property type="protein sequence ID" value="KAJ2752115.1"/>
    <property type="molecule type" value="Genomic_DNA"/>
</dbReference>
<feature type="domain" description="EF-hand" evidence="7">
    <location>
        <begin position="136"/>
        <end position="171"/>
    </location>
</feature>
<sequence>MSYGGYRGASGGAPPPQQGGGGYGGAPPQQGGYGRPPPPQQQQGGYGRPPPPQQGAGYGNANAGAQQGGNFQQLQYWFRAVDTDGSGQLDASELQQALVNGDWSRFSMDTVRLMIGMFDRDRSGTIGFDEFIGLWRYIEEWKQCFRTFDRDNSGTIDRGELNQALSAFGFRVSPQVVDSLVRKYDLQAGRAKLASQGRGAITFDNFINACVTIRSLTESFRRLDTDQDGWVNLDYDTFLQLVIAN</sequence>
<dbReference type="PANTHER" id="PTHR46212:SF3">
    <property type="entry name" value="GH27120P"/>
    <property type="match status" value="1"/>
</dbReference>
<evidence type="ECO:0000256" key="6">
    <source>
        <dbReference type="SAM" id="MobiDB-lite"/>
    </source>
</evidence>
<dbReference type="Proteomes" id="UP001140011">
    <property type="component" value="Unassembled WGS sequence"/>
</dbReference>
<dbReference type="InterPro" id="IPR011992">
    <property type="entry name" value="EF-hand-dom_pair"/>
</dbReference>
<dbReference type="AlphaFoldDB" id="A0A9W8GX11"/>
<evidence type="ECO:0000256" key="5">
    <source>
        <dbReference type="ARBA" id="ARBA00022837"/>
    </source>
</evidence>
<comment type="caution">
    <text evidence="8">The sequence shown here is derived from an EMBL/GenBank/DDBJ whole genome shotgun (WGS) entry which is preliminary data.</text>
</comment>
<organism evidence="8 9">
    <name type="scientific">Coemansia pectinata</name>
    <dbReference type="NCBI Taxonomy" id="1052879"/>
    <lineage>
        <taxon>Eukaryota</taxon>
        <taxon>Fungi</taxon>
        <taxon>Fungi incertae sedis</taxon>
        <taxon>Zoopagomycota</taxon>
        <taxon>Kickxellomycotina</taxon>
        <taxon>Kickxellomycetes</taxon>
        <taxon>Kickxellales</taxon>
        <taxon>Kickxellaceae</taxon>
        <taxon>Coemansia</taxon>
    </lineage>
</organism>
<dbReference type="CDD" id="cd16180">
    <property type="entry name" value="EFh_PEF_Group_I"/>
    <property type="match status" value="1"/>
</dbReference>
<evidence type="ECO:0000259" key="7">
    <source>
        <dbReference type="PROSITE" id="PS50222"/>
    </source>
</evidence>
<evidence type="ECO:0000256" key="3">
    <source>
        <dbReference type="ARBA" id="ARBA00022723"/>
    </source>
</evidence>
<dbReference type="OrthoDB" id="186625at2759"/>
<keyword evidence="2" id="KW-0963">Cytoplasm</keyword>
<feature type="compositionally biased region" description="Gly residues" evidence="6">
    <location>
        <begin position="1"/>
        <end position="11"/>
    </location>
</feature>
<dbReference type="GO" id="GO:0048306">
    <property type="term" value="F:calcium-dependent protein binding"/>
    <property type="evidence" value="ECO:0007669"/>
    <property type="project" value="UniProtKB-ARBA"/>
</dbReference>
<dbReference type="PANTHER" id="PTHR46212">
    <property type="entry name" value="PEFLIN"/>
    <property type="match status" value="1"/>
</dbReference>
<dbReference type="InterPro" id="IPR051426">
    <property type="entry name" value="Peflin/Sorcin_CaBP"/>
</dbReference>
<dbReference type="GO" id="GO:0005737">
    <property type="term" value="C:cytoplasm"/>
    <property type="evidence" value="ECO:0007669"/>
    <property type="project" value="UniProtKB-SubCell"/>
</dbReference>
<reference evidence="8" key="1">
    <citation type="submission" date="2022-07" db="EMBL/GenBank/DDBJ databases">
        <title>Phylogenomic reconstructions and comparative analyses of Kickxellomycotina fungi.</title>
        <authorList>
            <person name="Reynolds N.K."/>
            <person name="Stajich J.E."/>
            <person name="Barry K."/>
            <person name="Grigoriev I.V."/>
            <person name="Crous P."/>
            <person name="Smith M.E."/>
        </authorList>
    </citation>
    <scope>NUCLEOTIDE SEQUENCE</scope>
    <source>
        <strain evidence="8">BCRC 34297</strain>
    </source>
</reference>
<dbReference type="PROSITE" id="PS50222">
    <property type="entry name" value="EF_HAND_2"/>
    <property type="match status" value="2"/>
</dbReference>
<evidence type="ECO:0000256" key="2">
    <source>
        <dbReference type="ARBA" id="ARBA00022490"/>
    </source>
</evidence>
<comment type="subcellular location">
    <subcellularLocation>
        <location evidence="1">Cytoplasm</location>
    </subcellularLocation>
</comment>
<dbReference type="SMART" id="SM00054">
    <property type="entry name" value="EFh"/>
    <property type="match status" value="4"/>
</dbReference>
<proteinExistence type="predicted"/>
<accession>A0A9W8GX11</accession>
<keyword evidence="9" id="KW-1185">Reference proteome</keyword>
<dbReference type="PROSITE" id="PS00018">
    <property type="entry name" value="EF_HAND_1"/>
    <property type="match status" value="2"/>
</dbReference>
<evidence type="ECO:0000256" key="4">
    <source>
        <dbReference type="ARBA" id="ARBA00022737"/>
    </source>
</evidence>
<dbReference type="GO" id="GO:0005509">
    <property type="term" value="F:calcium ion binding"/>
    <property type="evidence" value="ECO:0007669"/>
    <property type="project" value="InterPro"/>
</dbReference>
<dbReference type="InterPro" id="IPR002048">
    <property type="entry name" value="EF_hand_dom"/>
</dbReference>
<protein>
    <recommendedName>
        <fullName evidence="7">EF-hand domain-containing protein</fullName>
    </recommendedName>
</protein>
<keyword evidence="5" id="KW-0106">Calcium</keyword>
<keyword evidence="4" id="KW-0677">Repeat</keyword>
<evidence type="ECO:0000313" key="9">
    <source>
        <dbReference type="Proteomes" id="UP001140011"/>
    </source>
</evidence>
<evidence type="ECO:0000313" key="8">
    <source>
        <dbReference type="EMBL" id="KAJ2752115.1"/>
    </source>
</evidence>